<feature type="domain" description="Exostosin GT47" evidence="1">
    <location>
        <begin position="231"/>
        <end position="331"/>
    </location>
</feature>
<dbReference type="GO" id="GO:0016757">
    <property type="term" value="F:glycosyltransferase activity"/>
    <property type="evidence" value="ECO:0007669"/>
    <property type="project" value="InterPro"/>
</dbReference>
<dbReference type="PANTHER" id="PTHR11062">
    <property type="entry name" value="EXOSTOSIN HEPARAN SULFATE GLYCOSYLTRANSFERASE -RELATED"/>
    <property type="match status" value="1"/>
</dbReference>
<comment type="caution">
    <text evidence="2">The sequence shown here is derived from an EMBL/GenBank/DDBJ whole genome shotgun (WGS) entry which is preliminary data.</text>
</comment>
<evidence type="ECO:0000313" key="3">
    <source>
        <dbReference type="Proteomes" id="UP000177457"/>
    </source>
</evidence>
<evidence type="ECO:0000313" key="2">
    <source>
        <dbReference type="EMBL" id="OGH69530.1"/>
    </source>
</evidence>
<dbReference type="Proteomes" id="UP000177457">
    <property type="component" value="Unassembled WGS sequence"/>
</dbReference>
<dbReference type="Pfam" id="PF03016">
    <property type="entry name" value="Exostosin_GT47"/>
    <property type="match status" value="1"/>
</dbReference>
<dbReference type="InterPro" id="IPR004263">
    <property type="entry name" value="Exostosin"/>
</dbReference>
<proteinExistence type="predicted"/>
<organism evidence="2 3">
    <name type="scientific">Candidatus Magasanikbacteria bacterium RIFCSPHIGHO2_02_FULL_51_14</name>
    <dbReference type="NCBI Taxonomy" id="1798683"/>
    <lineage>
        <taxon>Bacteria</taxon>
        <taxon>Candidatus Magasanikiibacteriota</taxon>
    </lineage>
</organism>
<name>A0A1F6MD98_9BACT</name>
<protein>
    <recommendedName>
        <fullName evidence="1">Exostosin GT47 domain-containing protein</fullName>
    </recommendedName>
</protein>
<dbReference type="InterPro" id="IPR040911">
    <property type="entry name" value="Exostosin_GT47"/>
</dbReference>
<evidence type="ECO:0000259" key="1">
    <source>
        <dbReference type="Pfam" id="PF03016"/>
    </source>
</evidence>
<dbReference type="EMBL" id="MFQE01000077">
    <property type="protein sequence ID" value="OGH69530.1"/>
    <property type="molecule type" value="Genomic_DNA"/>
</dbReference>
<reference evidence="2 3" key="1">
    <citation type="journal article" date="2016" name="Nat. Commun.">
        <title>Thousands of microbial genomes shed light on interconnected biogeochemical processes in an aquifer system.</title>
        <authorList>
            <person name="Anantharaman K."/>
            <person name="Brown C.T."/>
            <person name="Hug L.A."/>
            <person name="Sharon I."/>
            <person name="Castelle C.J."/>
            <person name="Probst A.J."/>
            <person name="Thomas B.C."/>
            <person name="Singh A."/>
            <person name="Wilkins M.J."/>
            <person name="Karaoz U."/>
            <person name="Brodie E.L."/>
            <person name="Williams K.H."/>
            <person name="Hubbard S.S."/>
            <person name="Banfield J.F."/>
        </authorList>
    </citation>
    <scope>NUCLEOTIDE SEQUENCE [LARGE SCALE GENOMIC DNA]</scope>
</reference>
<dbReference type="AlphaFoldDB" id="A0A1F6MD98"/>
<dbReference type="STRING" id="1798683.A3C90_00220"/>
<gene>
    <name evidence="2" type="ORF">A3C90_00220</name>
</gene>
<sequence>MGSNQHGDVLNAYIGTPLEHIEVIFPLKRQAGAREPAEKNLWNYFQDEKEESDFGFIRIVDDPAHADCFLAPHNYFALKKTLGQSAAAMYLSTFVTLSQTYKKNILLFAMADSDEDIDVPNSIVFRFSQYGYKKKKNEILMPFYQSPSISEQSMGYRQEIWKEISLRRKGEKPTISFCGWAGFPNAYRRMTFAARIILEDVKKRILRDPRADLRKPGIYFRRKAMAALRGSTRIRTNFIVRKSYSAQRGSDGSRKIQPEEAEREYIRSMLQSDFVLAPKGHGNGSVRFYEALSLGRFPVLINTDCVLPLANMIDYDKFAVSVEYTDIPSIERRILEFYDALDDEEFEARQKMARAAFDALRPGNFLRAHLFGSASLI</sequence>
<accession>A0A1F6MD98</accession>